<dbReference type="eggNOG" id="ENOG5033NI3">
    <property type="taxonomic scope" value="Bacteria"/>
</dbReference>
<protein>
    <submittedName>
        <fullName evidence="3">Uncharacterized protein</fullName>
    </submittedName>
</protein>
<feature type="chain" id="PRO_5002609580" evidence="2">
    <location>
        <begin position="24"/>
        <end position="79"/>
    </location>
</feature>
<sequence length="79" mass="8666" precursor="true">MRILLSALTALAVVTTTAAPAFSAPCRDGRGRFVKCDARRPLPPKRCRDGRGKFAKCDLGRDGDRRGPRDDRGPDNRGR</sequence>
<accession>A0A0H3G0W2</accession>
<organism evidence="3 4">
    <name type="scientific">Zymomonas mobilis subsp. mobilis (strain ATCC 10988 / DSM 424 / LMG 404 / NCIMB 8938 / NRRL B-806 / ZM1)</name>
    <dbReference type="NCBI Taxonomy" id="555217"/>
    <lineage>
        <taxon>Bacteria</taxon>
        <taxon>Pseudomonadati</taxon>
        <taxon>Pseudomonadota</taxon>
        <taxon>Alphaproteobacteria</taxon>
        <taxon>Sphingomonadales</taxon>
        <taxon>Zymomonadaceae</taxon>
        <taxon>Zymomonas</taxon>
    </lineage>
</organism>
<dbReference type="Proteomes" id="UP000001494">
    <property type="component" value="Chromosome"/>
</dbReference>
<evidence type="ECO:0000256" key="1">
    <source>
        <dbReference type="SAM" id="MobiDB-lite"/>
    </source>
</evidence>
<dbReference type="HOGENOM" id="CLU_196924_1_0_5"/>
<dbReference type="OrthoDB" id="7281717at2"/>
<dbReference type="EMBL" id="CP002850">
    <property type="protein sequence ID" value="AEH62323.1"/>
    <property type="molecule type" value="Genomic_DNA"/>
</dbReference>
<dbReference type="AlphaFoldDB" id="A0A0H3G0W2"/>
<feature type="signal peptide" evidence="2">
    <location>
        <begin position="1"/>
        <end position="23"/>
    </location>
</feature>
<dbReference type="KEGG" id="zmm:Zmob_0477"/>
<name>A0A0H3G0W2_ZYMMA</name>
<evidence type="ECO:0000256" key="2">
    <source>
        <dbReference type="SAM" id="SignalP"/>
    </source>
</evidence>
<evidence type="ECO:0000313" key="4">
    <source>
        <dbReference type="Proteomes" id="UP000001494"/>
    </source>
</evidence>
<proteinExistence type="predicted"/>
<gene>
    <name evidence="3" type="ordered locus">Zmob_0477</name>
</gene>
<reference evidence="3 4" key="1">
    <citation type="journal article" date="2011" name="J. Bacteriol.">
        <title>Genome sequence of the ethanol-producing Zymomonas mobilis subsp. mobilis lectotype strain ATCC 10988.</title>
        <authorList>
            <person name="Pappas K.M."/>
            <person name="Kouvelis V.N."/>
            <person name="Saunders E."/>
            <person name="Brettin T.S."/>
            <person name="Bruce D."/>
            <person name="Detter C."/>
            <person name="Balakireva M."/>
            <person name="Han C.S."/>
            <person name="Savvakis G."/>
            <person name="Kyrpides N.C."/>
            <person name="Typas M.A."/>
        </authorList>
    </citation>
    <scope>NUCLEOTIDE SEQUENCE [LARGE SCALE GENOMIC DNA]</scope>
    <source>
        <strain evidence="4">ATCC 10988 / DSM 424 / CCUG 17860 / LMG 404 / NCIMB 8938 / NRRL B-806 / ZM1</strain>
    </source>
</reference>
<feature type="region of interest" description="Disordered" evidence="1">
    <location>
        <begin position="58"/>
        <end position="79"/>
    </location>
</feature>
<dbReference type="RefSeq" id="WP_012817133.1">
    <property type="nucleotide sequence ID" value="NC_017262.1"/>
</dbReference>
<keyword evidence="2" id="KW-0732">Signal</keyword>
<evidence type="ECO:0000313" key="3">
    <source>
        <dbReference type="EMBL" id="AEH62323.1"/>
    </source>
</evidence>